<gene>
    <name evidence="2" type="ORF">GTA08_BOTSDO07348</name>
</gene>
<dbReference type="PANTHER" id="PTHR30304">
    <property type="entry name" value="D-TAGATOSE-1,6-BISPHOSPHATE ALDOLASE"/>
    <property type="match status" value="1"/>
</dbReference>
<proteinExistence type="inferred from homology"/>
<evidence type="ECO:0000313" key="3">
    <source>
        <dbReference type="Proteomes" id="UP000572817"/>
    </source>
</evidence>
<sequence length="167" mass="18139">MGSFPQNSRTFQILDDAAERGYSVGACNCYNDDDVIAVIRAAEACRSPAIIQIFPWTFKFQGLHFVKYVLDAAHEASVPIAVHLDHCIEAADVELALTLPFDSIMIDASMHESEENIRQCKQTVEIANAKGIAIEAEMGRIEGGEDGLAHVVLGSVLTQSDGAKKFV</sequence>
<keyword evidence="1" id="KW-0456">Lyase</keyword>
<dbReference type="EMBL" id="WWBZ02000040">
    <property type="protein sequence ID" value="KAF4305611.1"/>
    <property type="molecule type" value="Genomic_DNA"/>
</dbReference>
<comment type="pathway">
    <text evidence="1">Carbohydrate degradation; glycolysis; D-glyceraldehyde 3-phosphate and glycerone phosphate from D-glucose: step 4/4.</text>
</comment>
<dbReference type="OrthoDB" id="2558351at2759"/>
<keyword evidence="1" id="KW-0862">Zinc</keyword>
<dbReference type="InterPro" id="IPR013785">
    <property type="entry name" value="Aldolase_TIM"/>
</dbReference>
<protein>
    <recommendedName>
        <fullName evidence="1">Fructose-bisphosphate aldolase</fullName>
        <shortName evidence="1">FBP aldolase</shortName>
        <ecNumber evidence="1">4.1.2.13</ecNumber>
    </recommendedName>
</protein>
<comment type="function">
    <text evidence="1">Catalyzes the aldol condensation of dihydroxyacetone phosphate (DHAP or glycerone-phosphate) with glyceraldehyde 3-phosphate (G3P) to form fructose 1,6-bisphosphate (FBP) in gluconeogenesis and the reverse reaction in glycolysis.</text>
</comment>
<dbReference type="GO" id="GO:0008270">
    <property type="term" value="F:zinc ion binding"/>
    <property type="evidence" value="ECO:0007669"/>
    <property type="project" value="UniProtKB-UniRule"/>
</dbReference>
<dbReference type="EC" id="4.1.2.13" evidence="1"/>
<comment type="cofactor">
    <cofactor evidence="1">
        <name>Zn(2+)</name>
        <dbReference type="ChEBI" id="CHEBI:29105"/>
    </cofactor>
    <text evidence="1">Binds 2 Zn(2+) ions per subunit. One is catalytic and the other provides a structural contribution.</text>
</comment>
<dbReference type="GO" id="GO:0004332">
    <property type="term" value="F:fructose-bisphosphate aldolase activity"/>
    <property type="evidence" value="ECO:0007669"/>
    <property type="project" value="UniProtKB-EC"/>
</dbReference>
<dbReference type="Pfam" id="PF01116">
    <property type="entry name" value="F_bP_aldolase"/>
    <property type="match status" value="1"/>
</dbReference>
<keyword evidence="1" id="KW-0479">Metal-binding</keyword>
<dbReference type="PANTHER" id="PTHR30304:SF0">
    <property type="entry name" value="D-TAGATOSE-1,6-BISPHOSPHATE ALDOLASE SUBUNIT GATY-RELATED"/>
    <property type="match status" value="1"/>
</dbReference>
<comment type="similarity">
    <text evidence="1">Belongs to the class II fructose-bisphosphate aldolase family.</text>
</comment>
<evidence type="ECO:0000313" key="2">
    <source>
        <dbReference type="EMBL" id="KAF4305611.1"/>
    </source>
</evidence>
<keyword evidence="3" id="KW-1185">Reference proteome</keyword>
<comment type="catalytic activity">
    <reaction evidence="1">
        <text>beta-D-fructose 1,6-bisphosphate = D-glyceraldehyde 3-phosphate + dihydroxyacetone phosphate</text>
        <dbReference type="Rhea" id="RHEA:14729"/>
        <dbReference type="ChEBI" id="CHEBI:32966"/>
        <dbReference type="ChEBI" id="CHEBI:57642"/>
        <dbReference type="ChEBI" id="CHEBI:59776"/>
        <dbReference type="EC" id="4.1.2.13"/>
    </reaction>
</comment>
<keyword evidence="1" id="KW-0324">Glycolysis</keyword>
<evidence type="ECO:0000256" key="1">
    <source>
        <dbReference type="RuleBase" id="RU366023"/>
    </source>
</evidence>
<dbReference type="SUPFAM" id="SSF51569">
    <property type="entry name" value="Aldolase"/>
    <property type="match status" value="1"/>
</dbReference>
<dbReference type="InterPro" id="IPR050246">
    <property type="entry name" value="Class_II_FBP_aldolase"/>
</dbReference>
<dbReference type="Proteomes" id="UP000572817">
    <property type="component" value="Unassembled WGS sequence"/>
</dbReference>
<comment type="caution">
    <text evidence="2">The sequence shown here is derived from an EMBL/GenBank/DDBJ whole genome shotgun (WGS) entry which is preliminary data.</text>
</comment>
<dbReference type="Gene3D" id="3.20.20.70">
    <property type="entry name" value="Aldolase class I"/>
    <property type="match status" value="1"/>
</dbReference>
<dbReference type="AlphaFoldDB" id="A0A8H4IR16"/>
<dbReference type="InterPro" id="IPR000771">
    <property type="entry name" value="FBA_II"/>
</dbReference>
<dbReference type="GO" id="GO:0006096">
    <property type="term" value="P:glycolytic process"/>
    <property type="evidence" value="ECO:0007669"/>
    <property type="project" value="UniProtKB-UniPathway"/>
</dbReference>
<dbReference type="UniPathway" id="UPA00109">
    <property type="reaction ID" value="UER00183"/>
</dbReference>
<reference evidence="2" key="1">
    <citation type="submission" date="2020-04" db="EMBL/GenBank/DDBJ databases">
        <title>Genome Assembly and Annotation of Botryosphaeria dothidea sdau 11-99, a Latent Pathogen of Apple Fruit Ring Rot in China.</title>
        <authorList>
            <person name="Yu C."/>
            <person name="Diao Y."/>
            <person name="Lu Q."/>
            <person name="Zhao J."/>
            <person name="Cui S."/>
            <person name="Peng C."/>
            <person name="He B."/>
            <person name="Liu H."/>
        </authorList>
    </citation>
    <scope>NUCLEOTIDE SEQUENCE [LARGE SCALE GENOMIC DNA]</scope>
    <source>
        <strain evidence="2">Sdau11-99</strain>
    </source>
</reference>
<name>A0A8H4IR16_9PEZI</name>
<organism evidence="2 3">
    <name type="scientific">Botryosphaeria dothidea</name>
    <dbReference type="NCBI Taxonomy" id="55169"/>
    <lineage>
        <taxon>Eukaryota</taxon>
        <taxon>Fungi</taxon>
        <taxon>Dikarya</taxon>
        <taxon>Ascomycota</taxon>
        <taxon>Pezizomycotina</taxon>
        <taxon>Dothideomycetes</taxon>
        <taxon>Dothideomycetes incertae sedis</taxon>
        <taxon>Botryosphaeriales</taxon>
        <taxon>Botryosphaeriaceae</taxon>
        <taxon>Botryosphaeria</taxon>
    </lineage>
</organism>
<accession>A0A8H4IR16</accession>